<accession>A0A1N7KQJ4</accession>
<evidence type="ECO:0008006" key="3">
    <source>
        <dbReference type="Google" id="ProtNLM"/>
    </source>
</evidence>
<organism evidence="1 2">
    <name type="scientific">Chryseobacterium gambrini</name>
    <dbReference type="NCBI Taxonomy" id="373672"/>
    <lineage>
        <taxon>Bacteria</taxon>
        <taxon>Pseudomonadati</taxon>
        <taxon>Bacteroidota</taxon>
        <taxon>Flavobacteriia</taxon>
        <taxon>Flavobacteriales</taxon>
        <taxon>Weeksellaceae</taxon>
        <taxon>Chryseobacterium group</taxon>
        <taxon>Chryseobacterium</taxon>
    </lineage>
</organism>
<protein>
    <recommendedName>
        <fullName evidence="3">TraB family protein</fullName>
    </recommendedName>
</protein>
<gene>
    <name evidence="1" type="ORF">SAMN05421785_101660</name>
</gene>
<evidence type="ECO:0000313" key="1">
    <source>
        <dbReference type="EMBL" id="SIS63776.1"/>
    </source>
</evidence>
<name>A0A1N7KQJ4_9FLAO</name>
<dbReference type="AlphaFoldDB" id="A0A1N7KQJ4"/>
<dbReference type="STRING" id="373672.SAMN05421785_101660"/>
<dbReference type="EMBL" id="FTOV01000001">
    <property type="protein sequence ID" value="SIS63776.1"/>
    <property type="molecule type" value="Genomic_DNA"/>
</dbReference>
<dbReference type="OrthoDB" id="674654at2"/>
<sequence>MHNIIFISITHNENGNCNGNELCKIIEKINPEIIFLEALCETYSNYQGHLFSEFGIYHKKLEINAIQKYNYISTFEYIPVLDFGLSDAFEKKYNLVCETKELQEKLENFNTSASKRGFQFLNSDESIELQENTRILENNILNNSQLNKNAIESINAYENSMLRNIYSYCKKTEFNKAIFMCGIAHRKSIIEKIDKYI</sequence>
<dbReference type="RefSeq" id="WP_076390463.1">
    <property type="nucleotide sequence ID" value="NZ_FTOV01000001.1"/>
</dbReference>
<dbReference type="Proteomes" id="UP000185781">
    <property type="component" value="Unassembled WGS sequence"/>
</dbReference>
<proteinExistence type="predicted"/>
<evidence type="ECO:0000313" key="2">
    <source>
        <dbReference type="Proteomes" id="UP000185781"/>
    </source>
</evidence>
<reference evidence="1 2" key="1">
    <citation type="submission" date="2017-01" db="EMBL/GenBank/DDBJ databases">
        <authorList>
            <person name="Mah S.A."/>
            <person name="Swanson W.J."/>
            <person name="Moy G.W."/>
            <person name="Vacquier V.D."/>
        </authorList>
    </citation>
    <scope>NUCLEOTIDE SEQUENCE [LARGE SCALE GENOMIC DNA]</scope>
    <source>
        <strain evidence="1 2">DSM 18014</strain>
    </source>
</reference>